<dbReference type="RefSeq" id="WP_310307771.1">
    <property type="nucleotide sequence ID" value="NZ_BAAAXB010000001.1"/>
</dbReference>
<dbReference type="EMBL" id="JAVDSG010000001">
    <property type="protein sequence ID" value="MDR6594750.1"/>
    <property type="molecule type" value="Genomic_DNA"/>
</dbReference>
<dbReference type="SUPFAM" id="SSF50934">
    <property type="entry name" value="Tachylectin-2"/>
    <property type="match status" value="1"/>
</dbReference>
<dbReference type="Pfam" id="PF26607">
    <property type="entry name" value="DUF8189"/>
    <property type="match status" value="1"/>
</dbReference>
<evidence type="ECO:0000259" key="2">
    <source>
        <dbReference type="Pfam" id="PF14517"/>
    </source>
</evidence>
<keyword evidence="1" id="KW-0732">Signal</keyword>
<evidence type="ECO:0008006" key="6">
    <source>
        <dbReference type="Google" id="ProtNLM"/>
    </source>
</evidence>
<feature type="chain" id="PRO_5047414859" description="Tachylectin" evidence="1">
    <location>
        <begin position="20"/>
        <end position="639"/>
    </location>
</feature>
<keyword evidence="5" id="KW-1185">Reference proteome</keyword>
<dbReference type="Proteomes" id="UP001268819">
    <property type="component" value="Unassembled WGS sequence"/>
</dbReference>
<gene>
    <name evidence="4" type="ORF">J2S66_003134</name>
</gene>
<evidence type="ECO:0000313" key="5">
    <source>
        <dbReference type="Proteomes" id="UP001268819"/>
    </source>
</evidence>
<dbReference type="InterPro" id="IPR058502">
    <property type="entry name" value="PLL-like_beta-prop"/>
</dbReference>
<organism evidence="4 5">
    <name type="scientific">Saccharothrix longispora</name>
    <dbReference type="NCBI Taxonomy" id="33920"/>
    <lineage>
        <taxon>Bacteria</taxon>
        <taxon>Bacillati</taxon>
        <taxon>Actinomycetota</taxon>
        <taxon>Actinomycetes</taxon>
        <taxon>Pseudonocardiales</taxon>
        <taxon>Pseudonocardiaceae</taxon>
        <taxon>Saccharothrix</taxon>
    </lineage>
</organism>
<dbReference type="Pfam" id="PF14517">
    <property type="entry name" value="Tachylectin"/>
    <property type="match status" value="1"/>
</dbReference>
<comment type="caution">
    <text evidence="4">The sequence shown here is derived from an EMBL/GenBank/DDBJ whole genome shotgun (WGS) entry which is preliminary data.</text>
</comment>
<evidence type="ECO:0000259" key="3">
    <source>
        <dbReference type="Pfam" id="PF26607"/>
    </source>
</evidence>
<feature type="signal peptide" evidence="1">
    <location>
        <begin position="1"/>
        <end position="19"/>
    </location>
</feature>
<feature type="domain" description="PLL-like beta propeller" evidence="3">
    <location>
        <begin position="311"/>
        <end position="577"/>
    </location>
</feature>
<proteinExistence type="predicted"/>
<name>A0ABU1PVT9_9PSEU</name>
<protein>
    <recommendedName>
        <fullName evidence="6">Tachylectin</fullName>
    </recommendedName>
</protein>
<reference evidence="4 5" key="1">
    <citation type="submission" date="2023-07" db="EMBL/GenBank/DDBJ databases">
        <title>Sequencing the genomes of 1000 actinobacteria strains.</title>
        <authorList>
            <person name="Klenk H.-P."/>
        </authorList>
    </citation>
    <scope>NUCLEOTIDE SEQUENCE [LARGE SCALE GENOMIC DNA]</scope>
    <source>
        <strain evidence="4 5">DSM 43749</strain>
    </source>
</reference>
<evidence type="ECO:0000313" key="4">
    <source>
        <dbReference type="EMBL" id="MDR6594750.1"/>
    </source>
</evidence>
<dbReference type="Gene3D" id="2.115.10.10">
    <property type="entry name" value="Tachylectin 2"/>
    <property type="match status" value="2"/>
</dbReference>
<sequence>MIVAAALGVSGLFAPAAQADVSASAAALVCDTSVKVYGVTPGGEFFVYPHNEPENGVFDWGVKRTVGSGWKAGRTLAGPDGVVYSMVGTTGELRRFRWDETAGDWHSWNGSQFRVVGGGWGRYTQAEHRNKVTVDEKGRLYEITAEGDLEVFVWEGDDATGGWTAETGGGKVIDTGWGQYDLVVAAGDGVLYARRPGGELFRYRYHAASDRFVRYAQPSGHGWNMFNRIFSPGGDVLYASRPDNGGELLWYRYHEDTDTWADTGRDVGKLVGHGWHGELDVVADTDACRLTGHDLPTRPAVPERFDAPTTVLQAQDGRVSYFYVNGEGGLSVATQRTAGDYGLLDYRTFTGHFDFTGQPGAGLRRDGRFETLANSHDDGEYRGRVQQVKNGVWGSGPVTPERGWLLGDPVVVTEADGALSQFAVDEAGGLWRRAQIAPDGPYAAWRALAASGLSTDITVLRNGAAVDVVARFADGTARATRVTGGSAGAWRTVGAGVTGRPAAVAHPNGDLQVFARRADGLVHTQRESGGAFPGTWSAVGGLATAGPPAAVLQGNGLMALAVRGVDGFVHQADQEAPAAGFGDWGVRYFEETATDPTGLVLADGKPIFTWRTPGGLVATSYVSTGAVNARGSTGATARR</sequence>
<dbReference type="SUPFAM" id="SSF89372">
    <property type="entry name" value="Fucose-specific lectin"/>
    <property type="match status" value="1"/>
</dbReference>
<accession>A0ABU1PVT9</accession>
<feature type="domain" description="Tachylectin 2" evidence="2">
    <location>
        <begin position="38"/>
        <end position="278"/>
    </location>
</feature>
<evidence type="ECO:0000256" key="1">
    <source>
        <dbReference type="SAM" id="SignalP"/>
    </source>
</evidence>
<dbReference type="InterPro" id="IPR036813">
    <property type="entry name" value="Tachylectin2_sf"/>
</dbReference>
<dbReference type="InterPro" id="IPR023294">
    <property type="entry name" value="Tachylectin2"/>
</dbReference>